<organism evidence="7 8">
    <name type="scientific">Thermogutta terrifontis</name>
    <dbReference type="NCBI Taxonomy" id="1331910"/>
    <lineage>
        <taxon>Bacteria</taxon>
        <taxon>Pseudomonadati</taxon>
        <taxon>Planctomycetota</taxon>
        <taxon>Planctomycetia</taxon>
        <taxon>Pirellulales</taxon>
        <taxon>Thermoguttaceae</taxon>
        <taxon>Thermogutta</taxon>
    </lineage>
</organism>
<evidence type="ECO:0000256" key="1">
    <source>
        <dbReference type="ARBA" id="ARBA00004141"/>
    </source>
</evidence>
<dbReference type="PANTHER" id="PTHR43731">
    <property type="entry name" value="RHOMBOID PROTEASE"/>
    <property type="match status" value="1"/>
</dbReference>
<gene>
    <name evidence="7" type="ORF">THTE_1426</name>
</gene>
<dbReference type="Gene3D" id="1.20.1540.10">
    <property type="entry name" value="Rhomboid-like"/>
    <property type="match status" value="1"/>
</dbReference>
<dbReference type="EMBL" id="CP018477">
    <property type="protein sequence ID" value="ASV74028.1"/>
    <property type="molecule type" value="Genomic_DNA"/>
</dbReference>
<sequence length="244" mass="27696">MIPLYDTIPSRNTPVAMYILILANALVFLLQLELPPPVLEQFFHHFGIVPYRYTHPELAYFLGMRLDYWPFLTSMFLHGGWLHIVGNMWTLWIFGDNVEDRMGPLRFTLFYLCCGVIAGIVHVLTNPNSTVPTIGASGAISGVMGAYFVLYPYARVITLVPVFFYPLFVAFPAVVYLGIWFLIQFFNGVGSLLPSDQVGGIAWWAHIGGFAAGILLCPFFLRSRGPCRHCYPDEYKTELGWLQW</sequence>
<keyword evidence="7" id="KW-0378">Hydrolase</keyword>
<comment type="subcellular location">
    <subcellularLocation>
        <location evidence="1">Membrane</location>
        <topology evidence="1">Multi-pass membrane protein</topology>
    </subcellularLocation>
</comment>
<evidence type="ECO:0000256" key="4">
    <source>
        <dbReference type="ARBA" id="ARBA00023136"/>
    </source>
</evidence>
<evidence type="ECO:0000256" key="5">
    <source>
        <dbReference type="SAM" id="Phobius"/>
    </source>
</evidence>
<accession>A0A286RDI4</accession>
<feature type="transmembrane region" description="Helical" evidence="5">
    <location>
        <begin position="203"/>
        <end position="221"/>
    </location>
</feature>
<keyword evidence="2 5" id="KW-0812">Transmembrane</keyword>
<evidence type="ECO:0000313" key="8">
    <source>
        <dbReference type="Proteomes" id="UP000215086"/>
    </source>
</evidence>
<feature type="domain" description="Peptidase S54 rhomboid" evidence="6">
    <location>
        <begin position="67"/>
        <end position="221"/>
    </location>
</feature>
<dbReference type="Pfam" id="PF01694">
    <property type="entry name" value="Rhomboid"/>
    <property type="match status" value="1"/>
</dbReference>
<reference evidence="7 8" key="1">
    <citation type="journal article" name="Front. Microbiol.">
        <title>Sugar Metabolism of the First Thermophilic Planctomycete Thermogutta terrifontis: Comparative Genomic and Transcriptomic Approaches.</title>
        <authorList>
            <person name="Elcheninov A.G."/>
            <person name="Menzel P."/>
            <person name="Gudbergsdottir S.R."/>
            <person name="Slesarev A.I."/>
            <person name="Kadnikov V.V."/>
            <person name="Krogh A."/>
            <person name="Bonch-Osmolovskaya E.A."/>
            <person name="Peng X."/>
            <person name="Kublanov I.V."/>
        </authorList>
    </citation>
    <scope>NUCLEOTIDE SEQUENCE [LARGE SCALE GENOMIC DNA]</scope>
    <source>
        <strain evidence="7 8">R1</strain>
    </source>
</reference>
<protein>
    <submittedName>
        <fullName evidence="7">Rhomboid family serine protease</fullName>
    </submittedName>
</protein>
<feature type="transmembrane region" description="Helical" evidence="5">
    <location>
        <begin position="107"/>
        <end position="125"/>
    </location>
</feature>
<name>A0A286RDI4_9BACT</name>
<dbReference type="PANTHER" id="PTHR43731:SF26">
    <property type="entry name" value="RHOMBOID-LIKE PROTEIN 10, CHLOROPLASTIC"/>
    <property type="match status" value="1"/>
</dbReference>
<dbReference type="InterPro" id="IPR050925">
    <property type="entry name" value="Rhomboid_protease_S54"/>
</dbReference>
<dbReference type="Proteomes" id="UP000215086">
    <property type="component" value="Chromosome"/>
</dbReference>
<keyword evidence="3 5" id="KW-1133">Transmembrane helix</keyword>
<keyword evidence="4 5" id="KW-0472">Membrane</keyword>
<dbReference type="OrthoDB" id="9813074at2"/>
<proteinExistence type="predicted"/>
<dbReference type="GO" id="GO:0006508">
    <property type="term" value="P:proteolysis"/>
    <property type="evidence" value="ECO:0007669"/>
    <property type="project" value="UniProtKB-KW"/>
</dbReference>
<dbReference type="SUPFAM" id="SSF144091">
    <property type="entry name" value="Rhomboid-like"/>
    <property type="match status" value="1"/>
</dbReference>
<dbReference type="KEGG" id="ttf:THTE_1426"/>
<feature type="transmembrane region" description="Helical" evidence="5">
    <location>
        <begin position="68"/>
        <end position="95"/>
    </location>
</feature>
<dbReference type="AlphaFoldDB" id="A0A286RDI4"/>
<keyword evidence="8" id="KW-1185">Reference proteome</keyword>
<evidence type="ECO:0000313" key="7">
    <source>
        <dbReference type="EMBL" id="ASV74028.1"/>
    </source>
</evidence>
<feature type="transmembrane region" description="Helical" evidence="5">
    <location>
        <begin position="131"/>
        <end position="150"/>
    </location>
</feature>
<evidence type="ECO:0000256" key="3">
    <source>
        <dbReference type="ARBA" id="ARBA00022989"/>
    </source>
</evidence>
<dbReference type="GO" id="GO:0004252">
    <property type="term" value="F:serine-type endopeptidase activity"/>
    <property type="evidence" value="ECO:0007669"/>
    <property type="project" value="InterPro"/>
</dbReference>
<dbReference type="FunFam" id="1.20.1540.10:FF:000027">
    <property type="entry name" value="Rhomboid family intramembrane serine protease"/>
    <property type="match status" value="1"/>
</dbReference>
<dbReference type="GO" id="GO:0016020">
    <property type="term" value="C:membrane"/>
    <property type="evidence" value="ECO:0007669"/>
    <property type="project" value="UniProtKB-SubCell"/>
</dbReference>
<dbReference type="RefSeq" id="WP_095414470.1">
    <property type="nucleotide sequence ID" value="NZ_CP018477.1"/>
</dbReference>
<feature type="transmembrane region" description="Helical" evidence="5">
    <location>
        <begin position="162"/>
        <end position="183"/>
    </location>
</feature>
<evidence type="ECO:0000259" key="6">
    <source>
        <dbReference type="Pfam" id="PF01694"/>
    </source>
</evidence>
<dbReference type="InterPro" id="IPR035952">
    <property type="entry name" value="Rhomboid-like_sf"/>
</dbReference>
<dbReference type="InterPro" id="IPR022764">
    <property type="entry name" value="Peptidase_S54_rhomboid_dom"/>
</dbReference>
<evidence type="ECO:0000256" key="2">
    <source>
        <dbReference type="ARBA" id="ARBA00022692"/>
    </source>
</evidence>
<feature type="transmembrane region" description="Helical" evidence="5">
    <location>
        <begin position="12"/>
        <end position="32"/>
    </location>
</feature>
<keyword evidence="7" id="KW-0645">Protease</keyword>